<dbReference type="Pfam" id="PF24645">
    <property type="entry name" value="DUF7639"/>
    <property type="match status" value="1"/>
</dbReference>
<evidence type="ECO:0000259" key="1">
    <source>
        <dbReference type="Pfam" id="PF24644"/>
    </source>
</evidence>
<keyword evidence="4" id="KW-1185">Reference proteome</keyword>
<gene>
    <name evidence="3" type="ORF">HPT30_13355</name>
</gene>
<feature type="domain" description="DUF7638" evidence="1">
    <location>
        <begin position="3"/>
        <end position="103"/>
    </location>
</feature>
<dbReference type="Proteomes" id="UP000564806">
    <property type="component" value="Unassembled WGS sequence"/>
</dbReference>
<reference evidence="3" key="1">
    <citation type="submission" date="2020-06" db="EMBL/GenBank/DDBJ databases">
        <title>Paenibacillus sp. nov., isolated from soil.</title>
        <authorList>
            <person name="Seo Y.L."/>
        </authorList>
    </citation>
    <scope>NUCLEOTIDE SEQUENCE [LARGE SCALE GENOMIC DNA]</scope>
    <source>
        <strain evidence="3">JW14</strain>
    </source>
</reference>
<dbReference type="InterPro" id="IPR056055">
    <property type="entry name" value="DUF7638"/>
</dbReference>
<dbReference type="Pfam" id="PF24644">
    <property type="entry name" value="DUF7638"/>
    <property type="match status" value="2"/>
</dbReference>
<feature type="domain" description="DUF7638" evidence="1">
    <location>
        <begin position="137"/>
        <end position="242"/>
    </location>
</feature>
<dbReference type="RefSeq" id="WP_175371866.1">
    <property type="nucleotide sequence ID" value="NZ_JABWCS010000208.1"/>
</dbReference>
<name>A0A850ERG2_9BACL</name>
<accession>A0A850ERG2</accession>
<dbReference type="InterPro" id="IPR056056">
    <property type="entry name" value="DUF7639"/>
</dbReference>
<evidence type="ECO:0000313" key="4">
    <source>
        <dbReference type="Proteomes" id="UP000564806"/>
    </source>
</evidence>
<feature type="domain" description="DUF7639" evidence="2">
    <location>
        <begin position="244"/>
        <end position="302"/>
    </location>
</feature>
<comment type="caution">
    <text evidence="3">The sequence shown here is derived from an EMBL/GenBank/DDBJ whole genome shotgun (WGS) entry which is preliminary data.</text>
</comment>
<dbReference type="EMBL" id="JABWCS010000208">
    <property type="protein sequence ID" value="NUU61322.1"/>
    <property type="molecule type" value="Genomic_DNA"/>
</dbReference>
<evidence type="ECO:0000313" key="3">
    <source>
        <dbReference type="EMBL" id="NUU61322.1"/>
    </source>
</evidence>
<dbReference type="AlphaFoldDB" id="A0A850ERG2"/>
<sequence length="306" mass="35683">MQRISRQKRIEGTRVPGIINNNQYFYINVDVYEDGMVNCWELVDLTGAKEKLEAGWLVTRVPEGESLSIHGLGAYKIASAEWAFDETSYLRYLQDTVRTLNPELENLYTISVRDKQQQHGRRVIHSPNASEFYVQTEQFYQTAAGDGFTMFLKHEGQNYIANIVVYEDGLVSCYTPAFEWKMTLDEVGDLFRNGTLFTSFTESTTVRFDNLGIITFDEVLYSAEPEEKYKELANAYQKLSGGETSLEKCRQAYYSYLEYPTEHARARLKELYEEVPEHERMYLGDMDIKDYDYARIIYNPEEKREV</sequence>
<protein>
    <submittedName>
        <fullName evidence="3">Uncharacterized protein</fullName>
    </submittedName>
</protein>
<evidence type="ECO:0000259" key="2">
    <source>
        <dbReference type="Pfam" id="PF24645"/>
    </source>
</evidence>
<organism evidence="3 4">
    <name type="scientific">Paenibacillus agri</name>
    <dbReference type="NCBI Taxonomy" id="2744309"/>
    <lineage>
        <taxon>Bacteria</taxon>
        <taxon>Bacillati</taxon>
        <taxon>Bacillota</taxon>
        <taxon>Bacilli</taxon>
        <taxon>Bacillales</taxon>
        <taxon>Paenibacillaceae</taxon>
        <taxon>Paenibacillus</taxon>
    </lineage>
</organism>
<proteinExistence type="predicted"/>